<proteinExistence type="predicted"/>
<dbReference type="InterPro" id="IPR046074">
    <property type="entry name" value="DUF6092"/>
</dbReference>
<evidence type="ECO:0000313" key="1">
    <source>
        <dbReference type="EMBL" id="KPJ68369.1"/>
    </source>
</evidence>
<gene>
    <name evidence="1" type="ORF">AMJ44_06600</name>
</gene>
<comment type="caution">
    <text evidence="1">The sequence shown here is derived from an EMBL/GenBank/DDBJ whole genome shotgun (WGS) entry which is preliminary data.</text>
</comment>
<name>A0A0S7Y0V3_UNCSA</name>
<evidence type="ECO:0000313" key="2">
    <source>
        <dbReference type="Proteomes" id="UP000051861"/>
    </source>
</evidence>
<dbReference type="AlphaFoldDB" id="A0A0S7Y0V3"/>
<reference evidence="1 2" key="1">
    <citation type="journal article" date="2015" name="Microbiome">
        <title>Genomic resolution of linkages in carbon, nitrogen, and sulfur cycling among widespread estuary sediment bacteria.</title>
        <authorList>
            <person name="Baker B.J."/>
            <person name="Lazar C.S."/>
            <person name="Teske A.P."/>
            <person name="Dick G.J."/>
        </authorList>
    </citation>
    <scope>NUCLEOTIDE SEQUENCE [LARGE SCALE GENOMIC DNA]</scope>
    <source>
        <strain evidence="1">DG_54_3</strain>
    </source>
</reference>
<organism evidence="1 2">
    <name type="scientific">candidate division WOR-1 bacterium DG_54_3</name>
    <dbReference type="NCBI Taxonomy" id="1703775"/>
    <lineage>
        <taxon>Bacteria</taxon>
        <taxon>Bacillati</taxon>
        <taxon>Saganbacteria</taxon>
    </lineage>
</organism>
<dbReference type="Proteomes" id="UP000051861">
    <property type="component" value="Unassembled WGS sequence"/>
</dbReference>
<sequence>MISSIETKAFELVCYMVTSACNLLNENRLYGPFRLLDTASRLITILEEEGVKSKRLGEIRERIVAGQFSVMEDEKVFTDFLQDLVLALIPLMEDGTV</sequence>
<protein>
    <submittedName>
        <fullName evidence="1">Uncharacterized protein</fullName>
    </submittedName>
</protein>
<dbReference type="EMBL" id="LIZX01000054">
    <property type="protein sequence ID" value="KPJ68369.1"/>
    <property type="molecule type" value="Genomic_DNA"/>
</dbReference>
<dbReference type="Pfam" id="PF19585">
    <property type="entry name" value="DUF6092"/>
    <property type="match status" value="1"/>
</dbReference>
<accession>A0A0S7Y0V3</accession>